<dbReference type="Proteomes" id="UP000830198">
    <property type="component" value="Chromosome"/>
</dbReference>
<protein>
    <submittedName>
        <fullName evidence="2">DUF2236 domain-containing protein</fullName>
    </submittedName>
</protein>
<keyword evidence="3" id="KW-1185">Reference proteome</keyword>
<dbReference type="Pfam" id="PF09995">
    <property type="entry name" value="MPAB_Lcp_cat"/>
    <property type="match status" value="1"/>
</dbReference>
<proteinExistence type="predicted"/>
<accession>A0ABY4HV08</accession>
<gene>
    <name evidence="2" type="ORF">MYF79_22010</name>
</gene>
<feature type="domain" description="ER-bound oxygenase mpaB/mpaB'/Rubber oxygenase catalytic" evidence="1">
    <location>
        <begin position="50"/>
        <end position="209"/>
    </location>
</feature>
<dbReference type="EMBL" id="CP095855">
    <property type="protein sequence ID" value="UPK67625.1"/>
    <property type="molecule type" value="Genomic_DNA"/>
</dbReference>
<evidence type="ECO:0000259" key="1">
    <source>
        <dbReference type="Pfam" id="PF09995"/>
    </source>
</evidence>
<dbReference type="InterPro" id="IPR018713">
    <property type="entry name" value="MPAB/Lcp_cat_dom"/>
</dbReference>
<dbReference type="RefSeq" id="WP_247809995.1">
    <property type="nucleotide sequence ID" value="NZ_CP095855.1"/>
</dbReference>
<reference evidence="2 3" key="1">
    <citation type="submission" date="2022-04" db="EMBL/GenBank/DDBJ databases">
        <title>The arsenic-methylating capacity of Chitinophaga filiformis YT5 during chitin decomposition.</title>
        <authorList>
            <person name="Chen G."/>
            <person name="Liang Y."/>
        </authorList>
    </citation>
    <scope>NUCLEOTIDE SEQUENCE [LARGE SCALE GENOMIC DNA]</scope>
    <source>
        <strain evidence="2 3">YT5</strain>
    </source>
</reference>
<evidence type="ECO:0000313" key="2">
    <source>
        <dbReference type="EMBL" id="UPK67625.1"/>
    </source>
</evidence>
<sequence length="263" mass="30861">MKTFVEDTSIVRKIWGTTDITLFIFAGASAEFALNKEVDWLYFTGKLPGDPIGRLFSTVKYAQYILFKAEKEAIASIEKINVIHQHIETARGSKISNEGYQDVLYMLIYYSITAFELLQRTLTNEEKDDIVNAFSRIGHYMHIHDIPADYREWKKTYEHQLTCSLRNSDFTKDLFQQYKKHLGTFRYFLLLDIQRMLVSRQVNDLLRLGRPRIVQLMIPFYRMIRKCQWHKQLILMMVPSQFKAQVKAMDQNNTPGLPGITTV</sequence>
<name>A0ABY4HV08_CHIFI</name>
<evidence type="ECO:0000313" key="3">
    <source>
        <dbReference type="Proteomes" id="UP000830198"/>
    </source>
</evidence>
<organism evidence="2 3">
    <name type="scientific">Chitinophaga filiformis</name>
    <name type="common">Myxococcus filiformis</name>
    <name type="synonym">Flexibacter filiformis</name>
    <dbReference type="NCBI Taxonomy" id="104663"/>
    <lineage>
        <taxon>Bacteria</taxon>
        <taxon>Pseudomonadati</taxon>
        <taxon>Bacteroidota</taxon>
        <taxon>Chitinophagia</taxon>
        <taxon>Chitinophagales</taxon>
        <taxon>Chitinophagaceae</taxon>
        <taxon>Chitinophaga</taxon>
    </lineage>
</organism>